<dbReference type="SUPFAM" id="SSF56801">
    <property type="entry name" value="Acetyl-CoA synthetase-like"/>
    <property type="match status" value="1"/>
</dbReference>
<name>A0A919DUH6_9ACTN</name>
<dbReference type="InterPro" id="IPR045851">
    <property type="entry name" value="AMP-bd_C_sf"/>
</dbReference>
<dbReference type="InterPro" id="IPR016039">
    <property type="entry name" value="Thiolase-like"/>
</dbReference>
<dbReference type="CDD" id="cd19531">
    <property type="entry name" value="LCL_NRPS-like"/>
    <property type="match status" value="1"/>
</dbReference>
<dbReference type="Gene3D" id="3.30.300.30">
    <property type="match status" value="1"/>
</dbReference>
<dbReference type="SMART" id="SM00825">
    <property type="entry name" value="PKS_KS"/>
    <property type="match status" value="1"/>
</dbReference>
<dbReference type="InterPro" id="IPR036736">
    <property type="entry name" value="ACP-like_sf"/>
</dbReference>
<evidence type="ECO:0000259" key="7">
    <source>
        <dbReference type="PROSITE" id="PS50075"/>
    </source>
</evidence>
<evidence type="ECO:0000256" key="2">
    <source>
        <dbReference type="ARBA" id="ARBA00022450"/>
    </source>
</evidence>
<dbReference type="PANTHER" id="PTHR45527:SF1">
    <property type="entry name" value="FATTY ACID SYNTHASE"/>
    <property type="match status" value="1"/>
</dbReference>
<dbReference type="SMART" id="SM00823">
    <property type="entry name" value="PKS_PP"/>
    <property type="match status" value="2"/>
</dbReference>
<sequence>MTHPSPAGREAVAVIGVALALPDADDLDALHRNLLDGRVSVRAPGRDRVHHAGAPADTDYVPLAYLDRIDLFDHRFFGLSLREAELMDPHQRMTAQLTHRALENACYAPRALKGSRTAVVLSTPEPQYASLYQDDDPQQLLGSHPSATAARISYLFDFAGPALVVDTACSSSLTAVAVAVDQLRDGRADLALAGGLSLYPVLISARDYVPMLGIGSAEGACRPFDAAADGSTGGEGGGLVVLKRLTDALADGDHIHAVVRGVAVNQNGFRATSMSAPSARGQSDAIVEAWREAGGAPPDYVECHGSGTRLGDVIEAEGLRQAFAEVGVDTPCGISSVKGNIGHINHAAGIGGLLKVLAGLRHGTRYPNPGFSTPNPLIDFSGPVHVDAEATPWAPAPDRTRRAGVSSFGLTGTNVHAVVEEPPAAPPEPAAPEPGAELVTLSAKSPRALAAYAERVAGFLDGTGHRLSDIAHALNRGRDDHPYRWAGIARDRRELAAALRAAPLAEREPAAAAPLVLLLSGDADLGDETWAPLRAAFPGLDGEAGGADDAGLGARLVARQLAGYRLARALGLPEARLVGSGAGNLSVRAVQNPATAAEALRKAADTPLTGRVDESGLRRAARGLVDEGAVAVELAADGTLARELARVAPELPVVRLFADPTRDGVLAALGRLYALGADLDWDAYYAGTGARRIEAPTYPFDADEVSCWCLPPGGPPPVRTPAPEPVPVRRAGTRDTGAGASDTRARLAALWTRVLKADEVGPDSNYFELGGTSIAGITVLREAQEHFGARLTFADLHRHPTLGALAARIDAVRAAGSQRDDWTITPLPRPGRLPLSYNQEQLWYLDRLNPGSPLYSIPANTRYLGDFDLGAFRGALRDVVDRHEVLRTRILDEDGRPYALADVSEPHVEFLDLSALPEERRTEELSRVITAEARLPFDLGSGPLLRTVVVRAAERDHVVLHTVHHIAFDGWAPAVFFRELSACYTARVTGGEAGLPELPVQYADFAAWQRSWLDADRVERGLRYWRRQLADLDTPELPLDHPRPAVQSYRGDYVKFSLDEDLARRLRAFSVGESTTSFVTMLAVVDVLLHLWAGHRDVVVGAATTGRYNPVTHDLIGYFNNLLPFRTRVDPGIGFRELVGRCAATATGVLDHEEIPFARIVADADHRDPSRHPVFTVCYTHQNTAAASFDLAGLRPVALEGALAGVSGVAPGTSKFDLTFGLYDQDDRPMEGYLEYAVDLFGAATAHRLVALFQSIAEAVMSDPDRPLAEFAGLVGEARDRAGAVGAGPAGGSTDDDGAVGGEGTVGEGPVGEAAGPAAGPSLLTGGRRDLPDTRLVVEVFQEHAARRPDEVAVVDAAGEHTFQDVDRRANRLARELTALGVGPDDVVPVLAARGADLVVGWLGVLKAGAAFAPLDPTVPEQRLRSLLAGVSAAALVLGAGTTAAGPDGVPVVGIAATAADPDPAAEEGGAPPLRAGLRHLAYVVHTSGTTGHPQGCEIEHDGMLNCLTWYGDRAGIGPGDRVAQLASAGFDMAVLEVMSAVYRGASLYFVADPLQTPATLLHELAEHRVTVACIPSPLAETVLAELPDVPGLALRLVYTGGDRLRVRPPRRTPFELVNLYGPTECTFFVTGSRVAAAEDAPDTAPDIGRPLPNVRVHVLDDRLRPVARGERGEVYIGGLHVGRGYHGRPGPTAARFVADPFADEPGARMYRTGDLALVRADGTLEFHGRADDQLELRGHRVEPAEVERALLAHPRVREALVHGAEQPSGAPLLVAHVAGDDVPDEAELTRWVARALPEYMVPGRVRRHAALPRTHHGKLDRRTMRKRDMADRDTTNELTTVVTAVTPGTVLDDTGREAERVLAAIWSEALGVARVAPEDNFFRIGGDSLLSVGIASRATKAGFPLTPHDVLSHPTLRDLAAVAAKGAAPDTAPRPVATTAPAPREPVPPAPLVQALLATASDGARDFVTPILLETAPGVGADAVRAAFEHLVEVQEPLRYRFRYNSLGWRIECAEHESARVLDHRVLPPLDDEQVHAYLDADLDELLADVDPGRGPVLRARFYDRGADRPGVIVVAVHHFVFDSTSFVPLLEDLNAALAGDTPTAPRRAAWREWTHLLRASAASDEVAGELPYWKGVLSAGAGVSPVPENGAADAPPGLVRRRVDTGRVAASLTESGPTGQSAALAAVAVAWSRWRGEPDAFLSTVGMGSAPNALWHGDRTDSVGWFTHLFPAHLRVPSGARVAETLPGVDQVLRSVPNDGIGYGVLRHLSPATPAVAGVRALPEPPVLVEHVANGNDGLTRLGGPWVRPLPMSLVRLVRSLLTLVPVVVETHVLDGALELGVIHRGSVAAAGMEAFADHLVEAFTELAADEGR</sequence>
<dbReference type="InterPro" id="IPR010071">
    <property type="entry name" value="AA_adenyl_dom"/>
</dbReference>
<dbReference type="GO" id="GO:0004315">
    <property type="term" value="F:3-oxoacyl-[acyl-carrier-protein] synthase activity"/>
    <property type="evidence" value="ECO:0007669"/>
    <property type="project" value="InterPro"/>
</dbReference>
<evidence type="ECO:0000259" key="8">
    <source>
        <dbReference type="PROSITE" id="PS52004"/>
    </source>
</evidence>
<evidence type="ECO:0000256" key="1">
    <source>
        <dbReference type="ARBA" id="ARBA00001957"/>
    </source>
</evidence>
<feature type="domain" description="Ketosynthase family 3 (KS3)" evidence="8">
    <location>
        <begin position="9"/>
        <end position="421"/>
    </location>
</feature>
<feature type="compositionally biased region" description="Low complexity" evidence="6">
    <location>
        <begin position="1311"/>
        <end position="1326"/>
    </location>
</feature>
<dbReference type="InterPro" id="IPR032821">
    <property type="entry name" value="PKS_assoc"/>
</dbReference>
<evidence type="ECO:0000256" key="5">
    <source>
        <dbReference type="ARBA" id="ARBA00023315"/>
    </source>
</evidence>
<dbReference type="InterPro" id="IPR042099">
    <property type="entry name" value="ANL_N_sf"/>
</dbReference>
<evidence type="ECO:0000256" key="4">
    <source>
        <dbReference type="ARBA" id="ARBA00022679"/>
    </source>
</evidence>
<reference evidence="9" key="2">
    <citation type="submission" date="2020-09" db="EMBL/GenBank/DDBJ databases">
        <authorList>
            <person name="Sun Q."/>
            <person name="Ohkuma M."/>
        </authorList>
    </citation>
    <scope>NUCLEOTIDE SEQUENCE</scope>
    <source>
        <strain evidence="9">JCM 4784</strain>
    </source>
</reference>
<feature type="compositionally biased region" description="Gly residues" evidence="6">
    <location>
        <begin position="1299"/>
        <end position="1310"/>
    </location>
</feature>
<dbReference type="InterPro" id="IPR000873">
    <property type="entry name" value="AMP-dep_synth/lig_dom"/>
</dbReference>
<dbReference type="EMBL" id="BNBT01000123">
    <property type="protein sequence ID" value="GHE82392.1"/>
    <property type="molecule type" value="Genomic_DNA"/>
</dbReference>
<feature type="domain" description="Carrier" evidence="7">
    <location>
        <begin position="738"/>
        <end position="813"/>
    </location>
</feature>
<feature type="region of interest" description="Disordered" evidence="6">
    <location>
        <begin position="716"/>
        <end position="739"/>
    </location>
</feature>
<feature type="region of interest" description="Disordered" evidence="6">
    <location>
        <begin position="1925"/>
        <end position="1948"/>
    </location>
</feature>
<dbReference type="GO" id="GO:0017000">
    <property type="term" value="P:antibiotic biosynthetic process"/>
    <property type="evidence" value="ECO:0007669"/>
    <property type="project" value="UniProtKB-ARBA"/>
</dbReference>
<keyword evidence="3" id="KW-0597">Phosphoprotein</keyword>
<protein>
    <recommendedName>
        <fullName evidence="11">Amino acid adenylation domain-containing protein</fullName>
    </recommendedName>
</protein>
<dbReference type="Gene3D" id="3.40.50.12780">
    <property type="entry name" value="N-terminal domain of ligase-like"/>
    <property type="match status" value="1"/>
</dbReference>
<dbReference type="InterPro" id="IPR018201">
    <property type="entry name" value="Ketoacyl_synth_AS"/>
</dbReference>
<dbReference type="InterPro" id="IPR009081">
    <property type="entry name" value="PP-bd_ACP"/>
</dbReference>
<dbReference type="InterPro" id="IPR023213">
    <property type="entry name" value="CAT-like_dom_sf"/>
</dbReference>
<dbReference type="Pfam" id="PF00109">
    <property type="entry name" value="ketoacyl-synt"/>
    <property type="match status" value="1"/>
</dbReference>
<evidence type="ECO:0000313" key="9">
    <source>
        <dbReference type="EMBL" id="GHE82392.1"/>
    </source>
</evidence>
<keyword evidence="5" id="KW-0012">Acyltransferase</keyword>
<gene>
    <name evidence="9" type="ORF">GCM10018785_58050</name>
</gene>
<dbReference type="InterPro" id="IPR006162">
    <property type="entry name" value="Ppantetheine_attach_site"/>
</dbReference>
<dbReference type="Pfam" id="PF00550">
    <property type="entry name" value="PP-binding"/>
    <property type="match status" value="2"/>
</dbReference>
<dbReference type="Pfam" id="PF00501">
    <property type="entry name" value="AMP-binding"/>
    <property type="match status" value="1"/>
</dbReference>
<dbReference type="InterPro" id="IPR020841">
    <property type="entry name" value="PKS_Beta-ketoAc_synthase_dom"/>
</dbReference>
<feature type="domain" description="Carrier" evidence="7">
    <location>
        <begin position="1854"/>
        <end position="1928"/>
    </location>
</feature>
<dbReference type="CDD" id="cd00833">
    <property type="entry name" value="PKS"/>
    <property type="match status" value="1"/>
</dbReference>
<dbReference type="PROSITE" id="PS52004">
    <property type="entry name" value="KS3_2"/>
    <property type="match status" value="1"/>
</dbReference>
<dbReference type="InterPro" id="IPR014031">
    <property type="entry name" value="Ketoacyl_synth_C"/>
</dbReference>
<dbReference type="Gene3D" id="3.40.47.10">
    <property type="match status" value="1"/>
</dbReference>
<keyword evidence="4" id="KW-0808">Transferase</keyword>
<dbReference type="SUPFAM" id="SSF47336">
    <property type="entry name" value="ACP-like"/>
    <property type="match status" value="2"/>
</dbReference>
<dbReference type="Pfam" id="PF13193">
    <property type="entry name" value="AMP-binding_C"/>
    <property type="match status" value="1"/>
</dbReference>
<dbReference type="Pfam" id="PF16197">
    <property type="entry name" value="KAsynt_C_assoc"/>
    <property type="match status" value="1"/>
</dbReference>
<dbReference type="Gene3D" id="1.10.1240.100">
    <property type="match status" value="1"/>
</dbReference>
<proteinExistence type="predicted"/>
<comment type="caution">
    <text evidence="9">The sequence shown here is derived from an EMBL/GenBank/DDBJ whole genome shotgun (WGS) entry which is preliminary data.</text>
</comment>
<dbReference type="InterPro" id="IPR025110">
    <property type="entry name" value="AMP-bd_C"/>
</dbReference>
<dbReference type="GO" id="GO:0031177">
    <property type="term" value="F:phosphopantetheine binding"/>
    <property type="evidence" value="ECO:0007669"/>
    <property type="project" value="InterPro"/>
</dbReference>
<dbReference type="Gene3D" id="1.10.1200.10">
    <property type="entry name" value="ACP-like"/>
    <property type="match status" value="2"/>
</dbReference>
<keyword evidence="2" id="KW-0596">Phosphopantetheine</keyword>
<dbReference type="SUPFAM" id="SSF52777">
    <property type="entry name" value="CoA-dependent acyltransferases"/>
    <property type="match status" value="4"/>
</dbReference>
<dbReference type="PROSITE" id="PS50075">
    <property type="entry name" value="CARRIER"/>
    <property type="match status" value="2"/>
</dbReference>
<organism evidence="9 10">
    <name type="scientific">Streptomyces longispororuber</name>
    <dbReference type="NCBI Taxonomy" id="68230"/>
    <lineage>
        <taxon>Bacteria</taxon>
        <taxon>Bacillati</taxon>
        <taxon>Actinomycetota</taxon>
        <taxon>Actinomycetes</taxon>
        <taxon>Kitasatosporales</taxon>
        <taxon>Streptomycetaceae</taxon>
        <taxon>Streptomyces</taxon>
    </lineage>
</organism>
<evidence type="ECO:0000313" key="10">
    <source>
        <dbReference type="Proteomes" id="UP000608024"/>
    </source>
</evidence>
<dbReference type="NCBIfam" id="TIGR01733">
    <property type="entry name" value="AA-adenyl-dom"/>
    <property type="match status" value="1"/>
</dbReference>
<dbReference type="GO" id="GO:0043041">
    <property type="term" value="P:amino acid activation for nonribosomal peptide biosynthetic process"/>
    <property type="evidence" value="ECO:0007669"/>
    <property type="project" value="TreeGrafter"/>
</dbReference>
<dbReference type="GO" id="GO:0044550">
    <property type="term" value="P:secondary metabolite biosynthetic process"/>
    <property type="evidence" value="ECO:0007669"/>
    <property type="project" value="TreeGrafter"/>
</dbReference>
<evidence type="ECO:0000256" key="3">
    <source>
        <dbReference type="ARBA" id="ARBA00022553"/>
    </source>
</evidence>
<dbReference type="Gene3D" id="3.30.559.30">
    <property type="entry name" value="Nonribosomal peptide synthetase, condensation domain"/>
    <property type="match status" value="2"/>
</dbReference>
<feature type="compositionally biased region" description="Pro residues" evidence="6">
    <location>
        <begin position="716"/>
        <end position="726"/>
    </location>
</feature>
<dbReference type="Gene3D" id="3.30.559.10">
    <property type="entry name" value="Chloramphenicol acetyltransferase-like domain"/>
    <property type="match status" value="2"/>
</dbReference>
<dbReference type="Gene3D" id="3.30.70.3290">
    <property type="match status" value="1"/>
</dbReference>
<dbReference type="InterPro" id="IPR001242">
    <property type="entry name" value="Condensation_dom"/>
</dbReference>
<dbReference type="InterPro" id="IPR014030">
    <property type="entry name" value="Ketoacyl_synth_N"/>
</dbReference>
<dbReference type="Proteomes" id="UP000608024">
    <property type="component" value="Unassembled WGS sequence"/>
</dbReference>
<dbReference type="PANTHER" id="PTHR45527">
    <property type="entry name" value="NONRIBOSOMAL PEPTIDE SYNTHETASE"/>
    <property type="match status" value="1"/>
</dbReference>
<accession>A0A919DUH6</accession>
<keyword evidence="10" id="KW-1185">Reference proteome</keyword>
<evidence type="ECO:0008006" key="11">
    <source>
        <dbReference type="Google" id="ProtNLM"/>
    </source>
</evidence>
<dbReference type="GO" id="GO:0005737">
    <property type="term" value="C:cytoplasm"/>
    <property type="evidence" value="ECO:0007669"/>
    <property type="project" value="TreeGrafter"/>
</dbReference>
<dbReference type="Pfam" id="PF00668">
    <property type="entry name" value="Condensation"/>
    <property type="match status" value="2"/>
</dbReference>
<dbReference type="GO" id="GO:0006633">
    <property type="term" value="P:fatty acid biosynthetic process"/>
    <property type="evidence" value="ECO:0007669"/>
    <property type="project" value="InterPro"/>
</dbReference>
<dbReference type="Pfam" id="PF02801">
    <property type="entry name" value="Ketoacyl-synt_C"/>
    <property type="match status" value="1"/>
</dbReference>
<dbReference type="InterPro" id="IPR020806">
    <property type="entry name" value="PKS_PP-bd"/>
</dbReference>
<feature type="compositionally biased region" description="Low complexity" evidence="6">
    <location>
        <begin position="1928"/>
        <end position="1943"/>
    </location>
</feature>
<dbReference type="PROSITE" id="PS00606">
    <property type="entry name" value="KS3_1"/>
    <property type="match status" value="1"/>
</dbReference>
<dbReference type="RefSeq" id="WP_190139063.1">
    <property type="nucleotide sequence ID" value="NZ_BNBT01000123.1"/>
</dbReference>
<comment type="cofactor">
    <cofactor evidence="1">
        <name>pantetheine 4'-phosphate</name>
        <dbReference type="ChEBI" id="CHEBI:47942"/>
    </cofactor>
</comment>
<dbReference type="CDD" id="cd05930">
    <property type="entry name" value="A_NRPS"/>
    <property type="match status" value="1"/>
</dbReference>
<evidence type="ECO:0000256" key="6">
    <source>
        <dbReference type="SAM" id="MobiDB-lite"/>
    </source>
</evidence>
<dbReference type="SUPFAM" id="SSF53901">
    <property type="entry name" value="Thiolase-like"/>
    <property type="match status" value="1"/>
</dbReference>
<reference evidence="9" key="1">
    <citation type="journal article" date="2014" name="Int. J. Syst. Evol. Microbiol.">
        <title>Complete genome sequence of Corynebacterium casei LMG S-19264T (=DSM 44701T), isolated from a smear-ripened cheese.</title>
        <authorList>
            <consortium name="US DOE Joint Genome Institute (JGI-PGF)"/>
            <person name="Walter F."/>
            <person name="Albersmeier A."/>
            <person name="Kalinowski J."/>
            <person name="Ruckert C."/>
        </authorList>
    </citation>
    <scope>NUCLEOTIDE SEQUENCE</scope>
    <source>
        <strain evidence="9">JCM 4784</strain>
    </source>
</reference>
<dbReference type="PROSITE" id="PS00012">
    <property type="entry name" value="PHOSPHOPANTETHEINE"/>
    <property type="match status" value="1"/>
</dbReference>
<feature type="region of interest" description="Disordered" evidence="6">
    <location>
        <begin position="1284"/>
        <end position="1326"/>
    </location>
</feature>